<evidence type="ECO:0000256" key="1">
    <source>
        <dbReference type="ARBA" id="ARBA00004173"/>
    </source>
</evidence>
<dbReference type="GO" id="GO:0005886">
    <property type="term" value="C:plasma membrane"/>
    <property type="evidence" value="ECO:0007669"/>
    <property type="project" value="UniProtKB-ARBA"/>
</dbReference>
<evidence type="ECO:0000256" key="4">
    <source>
        <dbReference type="SAM" id="MobiDB-lite"/>
    </source>
</evidence>
<organism evidence="6">
    <name type="scientific">Calcidiscus leptoporus</name>
    <dbReference type="NCBI Taxonomy" id="127549"/>
    <lineage>
        <taxon>Eukaryota</taxon>
        <taxon>Haptista</taxon>
        <taxon>Haptophyta</taxon>
        <taxon>Prymnesiophyceae</taxon>
        <taxon>Coccolithales</taxon>
        <taxon>Calcidiscaceae</taxon>
        <taxon>Calcidiscus</taxon>
    </lineage>
</organism>
<evidence type="ECO:0000259" key="5">
    <source>
        <dbReference type="SMART" id="SM00244"/>
    </source>
</evidence>
<keyword evidence="3" id="KW-0496">Mitochondrion</keyword>
<gene>
    <name evidence="6" type="ORF">CLEP1334_LOCUS4589</name>
</gene>
<dbReference type="Gene3D" id="3.30.479.30">
    <property type="entry name" value="Band 7 domain"/>
    <property type="match status" value="1"/>
</dbReference>
<evidence type="ECO:0000256" key="2">
    <source>
        <dbReference type="ARBA" id="ARBA00008164"/>
    </source>
</evidence>
<sequence>MAWVVERFGRFDKVLEPGLRFLIPGVQRVRYVYSLKEEAISVPSQSAITRDNVSISIDGVLYVKVTDAYKAAYGVEDPHYAVTQLAQTTMRSEIGKLTLDTMFEERENLNSAIVAAINVAAGDWGISCMRYEIRDITPPRAVRAAMEMQAEAERRKRALILDSEGEKMAEINIANGKKLSRVLASEALMQERINTGIGEAEALKANAQAGAEATRMLAAAMLDKGGHAAISLRLAEQYVSAFKAMAQTGNTVVVPANVSDVGSMIAQALGVYKGLHMPPSATPSVTDAPPSDAGAAAEMLPHAEVGASQSHLTNFMSSHAVSDERTEAEAEAEEGRGGGVPQPSALSR</sequence>
<dbReference type="SUPFAM" id="SSF117892">
    <property type="entry name" value="Band 7/SPFH domain"/>
    <property type="match status" value="1"/>
</dbReference>
<dbReference type="PANTHER" id="PTHR43327:SF10">
    <property type="entry name" value="STOMATIN-LIKE PROTEIN 2, MITOCHONDRIAL"/>
    <property type="match status" value="1"/>
</dbReference>
<dbReference type="EMBL" id="HBER01009235">
    <property type="protein sequence ID" value="CAD8529337.1"/>
    <property type="molecule type" value="Transcribed_RNA"/>
</dbReference>
<dbReference type="CDD" id="cd08829">
    <property type="entry name" value="SPFH_paraslipin"/>
    <property type="match status" value="1"/>
</dbReference>
<dbReference type="GO" id="GO:0005739">
    <property type="term" value="C:mitochondrion"/>
    <property type="evidence" value="ECO:0007669"/>
    <property type="project" value="UniProtKB-SubCell"/>
</dbReference>
<dbReference type="SMART" id="SM00244">
    <property type="entry name" value="PHB"/>
    <property type="match status" value="1"/>
</dbReference>
<dbReference type="InterPro" id="IPR036013">
    <property type="entry name" value="Band_7/SPFH_dom_sf"/>
</dbReference>
<dbReference type="PRINTS" id="PR00721">
    <property type="entry name" value="STOMATIN"/>
</dbReference>
<dbReference type="InterPro" id="IPR001107">
    <property type="entry name" value="Band_7"/>
</dbReference>
<feature type="compositionally biased region" description="Polar residues" evidence="4">
    <location>
        <begin position="307"/>
        <end position="320"/>
    </location>
</feature>
<comment type="subcellular location">
    <subcellularLocation>
        <location evidence="1">Mitochondrion</location>
    </subcellularLocation>
</comment>
<dbReference type="AlphaFoldDB" id="A0A7S0IRT8"/>
<dbReference type="FunFam" id="3.30.479.30:FF:000004">
    <property type="entry name" value="Putative membrane protease family, stomatin"/>
    <property type="match status" value="1"/>
</dbReference>
<dbReference type="Pfam" id="PF01145">
    <property type="entry name" value="Band_7"/>
    <property type="match status" value="1"/>
</dbReference>
<comment type="similarity">
    <text evidence="2">Belongs to the band 7/mec-2 family.</text>
</comment>
<feature type="domain" description="Band 7" evidence="5">
    <location>
        <begin position="1"/>
        <end position="150"/>
    </location>
</feature>
<name>A0A7S0IRT8_9EUKA</name>
<evidence type="ECO:0000256" key="3">
    <source>
        <dbReference type="ARBA" id="ARBA00023128"/>
    </source>
</evidence>
<dbReference type="GO" id="GO:0007005">
    <property type="term" value="P:mitochondrion organization"/>
    <property type="evidence" value="ECO:0007669"/>
    <property type="project" value="TreeGrafter"/>
</dbReference>
<evidence type="ECO:0000313" key="6">
    <source>
        <dbReference type="EMBL" id="CAD8529337.1"/>
    </source>
</evidence>
<dbReference type="PANTHER" id="PTHR43327">
    <property type="entry name" value="STOMATIN-LIKE PROTEIN 2, MITOCHONDRIAL"/>
    <property type="match status" value="1"/>
</dbReference>
<feature type="region of interest" description="Disordered" evidence="4">
    <location>
        <begin position="307"/>
        <end position="348"/>
    </location>
</feature>
<protein>
    <recommendedName>
        <fullName evidence="5">Band 7 domain-containing protein</fullName>
    </recommendedName>
</protein>
<dbReference type="Pfam" id="PF16200">
    <property type="entry name" value="Band_7_C"/>
    <property type="match status" value="1"/>
</dbReference>
<dbReference type="GO" id="GO:0098552">
    <property type="term" value="C:side of membrane"/>
    <property type="evidence" value="ECO:0007669"/>
    <property type="project" value="UniProtKB-ARBA"/>
</dbReference>
<accession>A0A7S0IRT8</accession>
<feature type="compositionally biased region" description="Basic and acidic residues" evidence="4">
    <location>
        <begin position="321"/>
        <end position="336"/>
    </location>
</feature>
<dbReference type="InterPro" id="IPR050710">
    <property type="entry name" value="Band7/mec-2_domain"/>
</dbReference>
<dbReference type="InterPro" id="IPR032435">
    <property type="entry name" value="STML2-like_C"/>
</dbReference>
<proteinExistence type="inferred from homology"/>
<reference evidence="6" key="1">
    <citation type="submission" date="2021-01" db="EMBL/GenBank/DDBJ databases">
        <authorList>
            <person name="Corre E."/>
            <person name="Pelletier E."/>
            <person name="Niang G."/>
            <person name="Scheremetjew M."/>
            <person name="Finn R."/>
            <person name="Kale V."/>
            <person name="Holt S."/>
            <person name="Cochrane G."/>
            <person name="Meng A."/>
            <person name="Brown T."/>
            <person name="Cohen L."/>
        </authorList>
    </citation>
    <scope>NUCLEOTIDE SEQUENCE</scope>
    <source>
        <strain evidence="6">RCC1130</strain>
    </source>
</reference>
<dbReference type="InterPro" id="IPR001972">
    <property type="entry name" value="Stomatin_HflK_fam"/>
</dbReference>